<keyword evidence="7" id="KW-1185">Reference proteome</keyword>
<sequence length="301" mass="33382">MAVSIEQLEAFVATEQAGSFSAAARKCGKAQSVISSLVSNLEVDLGVNLFDRSQRYPRLTDAGESLLERARNLIEQRERLMAIAQGLSLDVEARLTLAIAQHVRIKNLGGLFQEFETKYPHVQITLRAGSVQDVQTWVEGDIAQLGIITQLDEVPAGCDFRALGHLKLTGIACVDHPIARLTEVTWEDLKQYRQILLQEFEISSQTRWLVSPDVWSVSRVDDALDLVEANLGWAVLPLHVVAKGIAAKKLIQLPLVFEQEKELSHGVDIIWSSKRPLGPAATDLMKWLSTEDAILNKDQSL</sequence>
<organism evidence="6 7">
    <name type="scientific">Microbulbifer variabilis</name>
    <dbReference type="NCBI Taxonomy" id="266805"/>
    <lineage>
        <taxon>Bacteria</taxon>
        <taxon>Pseudomonadati</taxon>
        <taxon>Pseudomonadota</taxon>
        <taxon>Gammaproteobacteria</taxon>
        <taxon>Cellvibrionales</taxon>
        <taxon>Microbulbiferaceae</taxon>
        <taxon>Microbulbifer</taxon>
    </lineage>
</organism>
<dbReference type="InterPro" id="IPR000847">
    <property type="entry name" value="LysR_HTH_N"/>
</dbReference>
<dbReference type="Gene3D" id="3.40.190.290">
    <property type="match status" value="1"/>
</dbReference>
<reference evidence="6" key="1">
    <citation type="submission" date="2022-02" db="EMBL/GenBank/DDBJ databases">
        <title>Coral-associated bacteria.</title>
        <authorList>
            <person name="Tang K."/>
            <person name="Wang X."/>
        </authorList>
    </citation>
    <scope>NUCLEOTIDE SEQUENCE</scope>
    <source>
        <strain evidence="6">SCSIO 43006</strain>
    </source>
</reference>
<dbReference type="Pfam" id="PF03466">
    <property type="entry name" value="LysR_substrate"/>
    <property type="match status" value="1"/>
</dbReference>
<dbReference type="Pfam" id="PF00126">
    <property type="entry name" value="HTH_1"/>
    <property type="match status" value="1"/>
</dbReference>
<dbReference type="PRINTS" id="PR00039">
    <property type="entry name" value="HTHLYSR"/>
</dbReference>
<dbReference type="PANTHER" id="PTHR30126:SF91">
    <property type="entry name" value="LYSR FAMILY TRANSCRIPTIONAL REGULATOR"/>
    <property type="match status" value="1"/>
</dbReference>
<evidence type="ECO:0000256" key="2">
    <source>
        <dbReference type="ARBA" id="ARBA00023015"/>
    </source>
</evidence>
<feature type="domain" description="HTH lysR-type" evidence="5">
    <location>
        <begin position="3"/>
        <end position="60"/>
    </location>
</feature>
<name>A0ABY4VGH7_9GAMM</name>
<dbReference type="PROSITE" id="PS50931">
    <property type="entry name" value="HTH_LYSR"/>
    <property type="match status" value="1"/>
</dbReference>
<comment type="similarity">
    <text evidence="1">Belongs to the LysR transcriptional regulatory family.</text>
</comment>
<dbReference type="SUPFAM" id="SSF53850">
    <property type="entry name" value="Periplasmic binding protein-like II"/>
    <property type="match status" value="1"/>
</dbReference>
<dbReference type="InterPro" id="IPR036388">
    <property type="entry name" value="WH-like_DNA-bd_sf"/>
</dbReference>
<evidence type="ECO:0000256" key="4">
    <source>
        <dbReference type="ARBA" id="ARBA00023163"/>
    </source>
</evidence>
<dbReference type="Gene3D" id="1.10.10.10">
    <property type="entry name" value="Winged helix-like DNA-binding domain superfamily/Winged helix DNA-binding domain"/>
    <property type="match status" value="1"/>
</dbReference>
<dbReference type="InterPro" id="IPR005119">
    <property type="entry name" value="LysR_subst-bd"/>
</dbReference>
<dbReference type="CDD" id="cd05466">
    <property type="entry name" value="PBP2_LTTR_substrate"/>
    <property type="match status" value="1"/>
</dbReference>
<dbReference type="Proteomes" id="UP001055658">
    <property type="component" value="Chromosome"/>
</dbReference>
<protein>
    <submittedName>
        <fullName evidence="6">LysR family transcriptional regulator</fullName>
    </submittedName>
</protein>
<gene>
    <name evidence="6" type="ORF">MJO52_09190</name>
</gene>
<dbReference type="RefSeq" id="WP_252085641.1">
    <property type="nucleotide sequence ID" value="NZ_CP092418.1"/>
</dbReference>
<dbReference type="PANTHER" id="PTHR30126">
    <property type="entry name" value="HTH-TYPE TRANSCRIPTIONAL REGULATOR"/>
    <property type="match status" value="1"/>
</dbReference>
<evidence type="ECO:0000259" key="5">
    <source>
        <dbReference type="PROSITE" id="PS50931"/>
    </source>
</evidence>
<accession>A0ABY4VGH7</accession>
<dbReference type="SUPFAM" id="SSF46785">
    <property type="entry name" value="Winged helix' DNA-binding domain"/>
    <property type="match status" value="1"/>
</dbReference>
<keyword evidence="3" id="KW-0238">DNA-binding</keyword>
<evidence type="ECO:0000313" key="7">
    <source>
        <dbReference type="Proteomes" id="UP001055658"/>
    </source>
</evidence>
<evidence type="ECO:0000313" key="6">
    <source>
        <dbReference type="EMBL" id="USD23294.1"/>
    </source>
</evidence>
<keyword evidence="2" id="KW-0805">Transcription regulation</keyword>
<dbReference type="EMBL" id="CP092418">
    <property type="protein sequence ID" value="USD23294.1"/>
    <property type="molecule type" value="Genomic_DNA"/>
</dbReference>
<proteinExistence type="inferred from homology"/>
<keyword evidence="4" id="KW-0804">Transcription</keyword>
<evidence type="ECO:0000256" key="1">
    <source>
        <dbReference type="ARBA" id="ARBA00009437"/>
    </source>
</evidence>
<dbReference type="InterPro" id="IPR036390">
    <property type="entry name" value="WH_DNA-bd_sf"/>
</dbReference>
<evidence type="ECO:0000256" key="3">
    <source>
        <dbReference type="ARBA" id="ARBA00023125"/>
    </source>
</evidence>